<proteinExistence type="predicted"/>
<protein>
    <submittedName>
        <fullName evidence="2">Uncharacterized protein</fullName>
    </submittedName>
</protein>
<evidence type="ECO:0000313" key="2">
    <source>
        <dbReference type="EMBL" id="EKK00046.1"/>
    </source>
</evidence>
<comment type="caution">
    <text evidence="2">The sequence shown here is derived from an EMBL/GenBank/DDBJ whole genome shotgun (WGS) entry which is preliminary data.</text>
</comment>
<feature type="transmembrane region" description="Helical" evidence="1">
    <location>
        <begin position="44"/>
        <end position="62"/>
    </location>
</feature>
<keyword evidence="1" id="KW-0812">Transmembrane</keyword>
<dbReference type="AlphaFoldDB" id="K5E2N6"/>
<organism evidence="2 3">
    <name type="scientific">Rhodopirellula baltica SH28</name>
    <dbReference type="NCBI Taxonomy" id="993517"/>
    <lineage>
        <taxon>Bacteria</taxon>
        <taxon>Pseudomonadati</taxon>
        <taxon>Planctomycetota</taxon>
        <taxon>Planctomycetia</taxon>
        <taxon>Pirellulales</taxon>
        <taxon>Pirellulaceae</taxon>
        <taxon>Rhodopirellula</taxon>
    </lineage>
</organism>
<keyword evidence="1" id="KW-1133">Transmembrane helix</keyword>
<dbReference type="EMBL" id="AMCW01000135">
    <property type="protein sequence ID" value="EKK00046.1"/>
    <property type="molecule type" value="Genomic_DNA"/>
</dbReference>
<evidence type="ECO:0000256" key="1">
    <source>
        <dbReference type="SAM" id="Phobius"/>
    </source>
</evidence>
<accession>K5E2N6</accession>
<dbReference type="Proteomes" id="UP000007993">
    <property type="component" value="Unassembled WGS sequence"/>
</dbReference>
<evidence type="ECO:0000313" key="3">
    <source>
        <dbReference type="Proteomes" id="UP000007993"/>
    </source>
</evidence>
<name>K5E2N6_RHOBT</name>
<keyword evidence="1" id="KW-0472">Membrane</keyword>
<reference evidence="2 3" key="1">
    <citation type="journal article" date="2013" name="Mar. Genomics">
        <title>Expression of sulfatases in Rhodopirellula baltica and the diversity of sulfatases in the genus Rhodopirellula.</title>
        <authorList>
            <person name="Wegner C.E."/>
            <person name="Richter-Heitmann T."/>
            <person name="Klindworth A."/>
            <person name="Klockow C."/>
            <person name="Richter M."/>
            <person name="Achstetter T."/>
            <person name="Glockner F.O."/>
            <person name="Harder J."/>
        </authorList>
    </citation>
    <scope>NUCLEOTIDE SEQUENCE [LARGE SCALE GENOMIC DNA]</scope>
    <source>
        <strain evidence="2 3">SH28</strain>
    </source>
</reference>
<dbReference type="PATRIC" id="fig|993517.3.peg.5164"/>
<gene>
    <name evidence="2" type="ORF">RBSH_04753</name>
</gene>
<sequence>MLKNMDCQTALDAYRHRVKMWLSHRAGGDSRLTTKAHAMRNELVLSKLLLTSLLGLWVSLIASDVSADDRKSIYFIEENWELTLGDPEPDINSPQVSFFVFPNRDDESRYFELQLNYAADATYSSGGFRVTAAVNDKAVDHERGGDFQNWSASNDCIRWTTVMAVKNSRYLFAIKNGESADWGAFGGPDYLVEMPHESGDGLMKYHPDTSLAHVDIGFGANRVRSIRLKSIRVVFEDGSDQVITVNLTPTSINS</sequence>